<dbReference type="InterPro" id="IPR050953">
    <property type="entry name" value="N4_N6_ade-DNA_methylase"/>
</dbReference>
<evidence type="ECO:0000256" key="3">
    <source>
        <dbReference type="ARBA" id="ARBA00022691"/>
    </source>
</evidence>
<evidence type="ECO:0000313" key="4">
    <source>
        <dbReference type="EMBL" id="MDB9541278.1"/>
    </source>
</evidence>
<evidence type="ECO:0000313" key="5">
    <source>
        <dbReference type="Proteomes" id="UP001212499"/>
    </source>
</evidence>
<dbReference type="SUPFAM" id="SSF53335">
    <property type="entry name" value="S-adenosyl-L-methionine-dependent methyltransferases"/>
    <property type="match status" value="1"/>
</dbReference>
<protein>
    <submittedName>
        <fullName evidence="4">SAM-dependent methyltransferase</fullName>
    </submittedName>
</protein>
<organism evidence="4 5">
    <name type="scientific">Anabaenopsis arnoldii</name>
    <dbReference type="NCBI Taxonomy" id="2152938"/>
    <lineage>
        <taxon>Bacteria</taxon>
        <taxon>Bacillati</taxon>
        <taxon>Cyanobacteriota</taxon>
        <taxon>Cyanophyceae</taxon>
        <taxon>Nostocales</taxon>
        <taxon>Nodulariaceae</taxon>
        <taxon>Anabaenopsis</taxon>
    </lineage>
</organism>
<comment type="caution">
    <text evidence="4">The sequence shown here is derived from an EMBL/GenBank/DDBJ whole genome shotgun (WGS) entry which is preliminary data.</text>
</comment>
<name>A0ABT5AVD0_9CYAN</name>
<evidence type="ECO:0000256" key="2">
    <source>
        <dbReference type="ARBA" id="ARBA00022679"/>
    </source>
</evidence>
<gene>
    <name evidence="4" type="ORF">PN457_16700</name>
</gene>
<dbReference type="InterPro" id="IPR029063">
    <property type="entry name" value="SAM-dependent_MTases_sf"/>
</dbReference>
<dbReference type="GO" id="GO:0008168">
    <property type="term" value="F:methyltransferase activity"/>
    <property type="evidence" value="ECO:0007669"/>
    <property type="project" value="UniProtKB-KW"/>
</dbReference>
<keyword evidence="5" id="KW-1185">Reference proteome</keyword>
<keyword evidence="2" id="KW-0808">Transferase</keyword>
<dbReference type="GO" id="GO:0032259">
    <property type="term" value="P:methylation"/>
    <property type="evidence" value="ECO:0007669"/>
    <property type="project" value="UniProtKB-KW"/>
</dbReference>
<reference evidence="4 5" key="1">
    <citation type="submission" date="2023-01" db="EMBL/GenBank/DDBJ databases">
        <title>Genomes from the Australian National Cyanobacteria Reference Collection.</title>
        <authorList>
            <person name="Willis A."/>
            <person name="Lee E.M.F."/>
        </authorList>
    </citation>
    <scope>NUCLEOTIDE SEQUENCE [LARGE SCALE GENOMIC DNA]</scope>
    <source>
        <strain evidence="4 5">CS-1033</strain>
    </source>
</reference>
<keyword evidence="1 4" id="KW-0489">Methyltransferase</keyword>
<dbReference type="Gene3D" id="3.40.50.150">
    <property type="entry name" value="Vaccinia Virus protein VP39"/>
    <property type="match status" value="1"/>
</dbReference>
<accession>A0ABT5AVD0</accession>
<evidence type="ECO:0000256" key="1">
    <source>
        <dbReference type="ARBA" id="ARBA00022603"/>
    </source>
</evidence>
<dbReference type="RefSeq" id="WP_271734676.1">
    <property type="nucleotide sequence ID" value="NZ_JANQDP010000195.1"/>
</dbReference>
<dbReference type="PANTHER" id="PTHR33841">
    <property type="entry name" value="DNA METHYLTRANSFERASE YEEA-RELATED"/>
    <property type="match status" value="1"/>
</dbReference>
<proteinExistence type="predicted"/>
<sequence>MIQTGDQTKIEYGDFQTPVELAQEVCQQLIEIGVNPDVIIDPTCGVGNFIKTAARLFPSTKKIIGVEINSDYLQNAHTEKLFLEDNRIELKNANFFEFNWLSYVNKLHGKILVLGNFPWVTSSQQGGIGGTNLPKKSNFQNHRGLDAITGKSNFDISEWMLIQSIQWLQGRNAYLAMLCKTSVSRKLLGYLYSNNLNLADCASYSIDTKKYFDASVDACLFFCKFDSTSKNYCCNVFSSLRSSEYYTIGYRHNLLIRDIVSFEKFSQLYDVNHQKKWRSGIKHDCSNVMELRKNNNIFVNGLGETVDIEETYVFPLIKGSDVAQNRIKNTDRYLLVTQKFVGESTDSIKHLAPKTWSYLESHASYLDNRKSKIYKSNPKFSIFGVGAYTFEPWKIAICGLYKRLEFRLISHIVSKPVVFDDTVYFLSFDNEETAHKTFDMLSSPSVIKFYSSLIFWDEKRPIKSSILNSLNLTLVMEKLDAKYLKMTRL</sequence>
<keyword evidence="3" id="KW-0949">S-adenosyl-L-methionine</keyword>
<dbReference type="CDD" id="cd02440">
    <property type="entry name" value="AdoMet_MTases"/>
    <property type="match status" value="1"/>
</dbReference>
<dbReference type="PANTHER" id="PTHR33841:SF5">
    <property type="entry name" value="DNA METHYLASE (MODIFICATION METHYLASE) (METHYLTRANSFERASE)-RELATED"/>
    <property type="match status" value="1"/>
</dbReference>
<dbReference type="Proteomes" id="UP001212499">
    <property type="component" value="Unassembled WGS sequence"/>
</dbReference>
<dbReference type="EMBL" id="JAQMUH010000187">
    <property type="protein sequence ID" value="MDB9541278.1"/>
    <property type="molecule type" value="Genomic_DNA"/>
</dbReference>